<reference evidence="2" key="1">
    <citation type="submission" date="2022-11" db="EMBL/GenBank/DDBJ databases">
        <title>Centuries of genome instability and evolution in soft-shell clam transmissible cancer (bioRxiv).</title>
        <authorList>
            <person name="Hart S.F.M."/>
            <person name="Yonemitsu M.A."/>
            <person name="Giersch R.M."/>
            <person name="Beal B.F."/>
            <person name="Arriagada G."/>
            <person name="Davis B.W."/>
            <person name="Ostrander E.A."/>
            <person name="Goff S.P."/>
            <person name="Metzger M.J."/>
        </authorList>
    </citation>
    <scope>NUCLEOTIDE SEQUENCE</scope>
    <source>
        <strain evidence="2">MELC-2E11</strain>
        <tissue evidence="2">Siphon/mantle</tissue>
    </source>
</reference>
<feature type="signal peptide" evidence="1">
    <location>
        <begin position="1"/>
        <end position="15"/>
    </location>
</feature>
<name>A0ABY7FB08_MYAAR</name>
<keyword evidence="1" id="KW-0732">Signal</keyword>
<evidence type="ECO:0000256" key="1">
    <source>
        <dbReference type="SAM" id="SignalP"/>
    </source>
</evidence>
<dbReference type="Proteomes" id="UP001164746">
    <property type="component" value="Chromosome 11"/>
</dbReference>
<gene>
    <name evidence="2" type="ORF">MAR_001193</name>
</gene>
<dbReference type="EMBL" id="CP111022">
    <property type="protein sequence ID" value="WAR19355.1"/>
    <property type="molecule type" value="Genomic_DNA"/>
</dbReference>
<keyword evidence="3" id="KW-1185">Reference proteome</keyword>
<evidence type="ECO:0000313" key="3">
    <source>
        <dbReference type="Proteomes" id="UP001164746"/>
    </source>
</evidence>
<sequence length="72" mass="8167">MLYFALLSLIPIILGDFNPFSDDDLYSINWAGPIDFDKLKLENEDLDYVSVQTAAYEKYQCVIPESQASIDA</sequence>
<feature type="non-terminal residue" evidence="2">
    <location>
        <position position="72"/>
    </location>
</feature>
<feature type="chain" id="PRO_5046958939" evidence="1">
    <location>
        <begin position="16"/>
        <end position="72"/>
    </location>
</feature>
<accession>A0ABY7FB08</accession>
<proteinExistence type="predicted"/>
<organism evidence="2 3">
    <name type="scientific">Mya arenaria</name>
    <name type="common">Soft-shell clam</name>
    <dbReference type="NCBI Taxonomy" id="6604"/>
    <lineage>
        <taxon>Eukaryota</taxon>
        <taxon>Metazoa</taxon>
        <taxon>Spiralia</taxon>
        <taxon>Lophotrochozoa</taxon>
        <taxon>Mollusca</taxon>
        <taxon>Bivalvia</taxon>
        <taxon>Autobranchia</taxon>
        <taxon>Heteroconchia</taxon>
        <taxon>Euheterodonta</taxon>
        <taxon>Imparidentia</taxon>
        <taxon>Neoheterodontei</taxon>
        <taxon>Myida</taxon>
        <taxon>Myoidea</taxon>
        <taxon>Myidae</taxon>
        <taxon>Mya</taxon>
    </lineage>
</organism>
<protein>
    <submittedName>
        <fullName evidence="2">Uncharacterized protein</fullName>
    </submittedName>
</protein>
<evidence type="ECO:0000313" key="2">
    <source>
        <dbReference type="EMBL" id="WAR19355.1"/>
    </source>
</evidence>